<dbReference type="AlphaFoldDB" id="M5WN22"/>
<dbReference type="HOGENOM" id="CLU_2473220_0_0_1"/>
<evidence type="ECO:0000313" key="2">
    <source>
        <dbReference type="Proteomes" id="UP000006882"/>
    </source>
</evidence>
<accession>M5WN22</accession>
<name>M5WN22_PRUPE</name>
<organism evidence="1 2">
    <name type="scientific">Prunus persica</name>
    <name type="common">Peach</name>
    <name type="synonym">Amygdalus persica</name>
    <dbReference type="NCBI Taxonomy" id="3760"/>
    <lineage>
        <taxon>Eukaryota</taxon>
        <taxon>Viridiplantae</taxon>
        <taxon>Streptophyta</taxon>
        <taxon>Embryophyta</taxon>
        <taxon>Tracheophyta</taxon>
        <taxon>Spermatophyta</taxon>
        <taxon>Magnoliopsida</taxon>
        <taxon>eudicotyledons</taxon>
        <taxon>Gunneridae</taxon>
        <taxon>Pentapetalae</taxon>
        <taxon>rosids</taxon>
        <taxon>fabids</taxon>
        <taxon>Rosales</taxon>
        <taxon>Rosaceae</taxon>
        <taxon>Amygdaloideae</taxon>
        <taxon>Amygdaleae</taxon>
        <taxon>Prunus</taxon>
    </lineage>
</organism>
<dbReference type="Gramene" id="ONI10997">
    <property type="protein sequence ID" value="ONI10997"/>
    <property type="gene ID" value="PRUPE_4G081300"/>
</dbReference>
<evidence type="ECO:0000313" key="1">
    <source>
        <dbReference type="EMBL" id="ONI10997.1"/>
    </source>
</evidence>
<dbReference type="Proteomes" id="UP000006882">
    <property type="component" value="Chromosome G4"/>
</dbReference>
<reference evidence="1 2" key="1">
    <citation type="journal article" date="2013" name="Nat. Genet.">
        <title>The high-quality draft genome of peach (Prunus persica) identifies unique patterns of genetic diversity, domestication and genome evolution.</title>
        <authorList>
            <consortium name="International Peach Genome Initiative"/>
            <person name="Verde I."/>
            <person name="Abbott A.G."/>
            <person name="Scalabrin S."/>
            <person name="Jung S."/>
            <person name="Shu S."/>
            <person name="Marroni F."/>
            <person name="Zhebentyayeva T."/>
            <person name="Dettori M.T."/>
            <person name="Grimwood J."/>
            <person name="Cattonaro F."/>
            <person name="Zuccolo A."/>
            <person name="Rossini L."/>
            <person name="Jenkins J."/>
            <person name="Vendramin E."/>
            <person name="Meisel L.A."/>
            <person name="Decroocq V."/>
            <person name="Sosinski B."/>
            <person name="Prochnik S."/>
            <person name="Mitros T."/>
            <person name="Policriti A."/>
            <person name="Cipriani G."/>
            <person name="Dondini L."/>
            <person name="Ficklin S."/>
            <person name="Goodstein D.M."/>
            <person name="Xuan P."/>
            <person name="Del Fabbro C."/>
            <person name="Aramini V."/>
            <person name="Copetti D."/>
            <person name="Gonzalez S."/>
            <person name="Horner D.S."/>
            <person name="Falchi R."/>
            <person name="Lucas S."/>
            <person name="Mica E."/>
            <person name="Maldonado J."/>
            <person name="Lazzari B."/>
            <person name="Bielenberg D."/>
            <person name="Pirona R."/>
            <person name="Miculan M."/>
            <person name="Barakat A."/>
            <person name="Testolin R."/>
            <person name="Stella A."/>
            <person name="Tartarini S."/>
            <person name="Tonutti P."/>
            <person name="Arus P."/>
            <person name="Orellana A."/>
            <person name="Wells C."/>
            <person name="Main D."/>
            <person name="Vizzotto G."/>
            <person name="Silva H."/>
            <person name="Salamini F."/>
            <person name="Schmutz J."/>
            <person name="Morgante M."/>
            <person name="Rokhsar D.S."/>
        </authorList>
    </citation>
    <scope>NUCLEOTIDE SEQUENCE [LARGE SCALE GENOMIC DNA]</scope>
    <source>
        <strain evidence="2">cv. Nemared</strain>
    </source>
</reference>
<proteinExistence type="predicted"/>
<protein>
    <submittedName>
        <fullName evidence="1">Uncharacterized protein</fullName>
    </submittedName>
</protein>
<gene>
    <name evidence="1" type="ORF">PRUPE_4G081300</name>
</gene>
<keyword evidence="2" id="KW-1185">Reference proteome</keyword>
<sequence>MHQVILVTMHVGFFSSSKEQLRCVACKEGTGRGHGLDKAKLFWVQFQSLPFISIKRRKKKKREMLLLPLVLLVESFCRTLVGLKLDSR</sequence>
<dbReference type="EMBL" id="CM007654">
    <property type="protein sequence ID" value="ONI10997.1"/>
    <property type="molecule type" value="Genomic_DNA"/>
</dbReference>